<dbReference type="GO" id="GO:0004803">
    <property type="term" value="F:transposase activity"/>
    <property type="evidence" value="ECO:0007669"/>
    <property type="project" value="InterPro"/>
</dbReference>
<dbReference type="InterPro" id="IPR012337">
    <property type="entry name" value="RNaseH-like_sf"/>
</dbReference>
<evidence type="ECO:0000259" key="1">
    <source>
        <dbReference type="Pfam" id="PF01609"/>
    </source>
</evidence>
<accession>A0AA35X3N0</accession>
<keyword evidence="3" id="KW-1185">Reference proteome</keyword>
<reference evidence="2" key="1">
    <citation type="submission" date="2023-03" db="EMBL/GenBank/DDBJ databases">
        <authorList>
            <person name="Steffen K."/>
            <person name="Cardenas P."/>
        </authorList>
    </citation>
    <scope>NUCLEOTIDE SEQUENCE</scope>
</reference>
<dbReference type="AlphaFoldDB" id="A0AA35X3N0"/>
<evidence type="ECO:0000313" key="2">
    <source>
        <dbReference type="EMBL" id="CAI8044168.1"/>
    </source>
</evidence>
<dbReference type="GO" id="GO:0006313">
    <property type="term" value="P:DNA transposition"/>
    <property type="evidence" value="ECO:0007669"/>
    <property type="project" value="InterPro"/>
</dbReference>
<protein>
    <recommendedName>
        <fullName evidence="1">Transposase IS4-like domain-containing protein</fullName>
    </recommendedName>
</protein>
<organism evidence="2 3">
    <name type="scientific">Geodia barretti</name>
    <name type="common">Barrett's horny sponge</name>
    <dbReference type="NCBI Taxonomy" id="519541"/>
    <lineage>
        <taxon>Eukaryota</taxon>
        <taxon>Metazoa</taxon>
        <taxon>Porifera</taxon>
        <taxon>Demospongiae</taxon>
        <taxon>Heteroscleromorpha</taxon>
        <taxon>Tetractinellida</taxon>
        <taxon>Astrophorina</taxon>
        <taxon>Geodiidae</taxon>
        <taxon>Geodia</taxon>
    </lineage>
</organism>
<proteinExistence type="predicted"/>
<evidence type="ECO:0000313" key="3">
    <source>
        <dbReference type="Proteomes" id="UP001174909"/>
    </source>
</evidence>
<feature type="domain" description="Transposase IS4-like" evidence="1">
    <location>
        <begin position="135"/>
        <end position="286"/>
    </location>
</feature>
<gene>
    <name evidence="2" type="ORF">GBAR_LOCUS24527</name>
</gene>
<name>A0AA35X3N0_GEOBA</name>
<dbReference type="SUPFAM" id="SSF53098">
    <property type="entry name" value="Ribonuclease H-like"/>
    <property type="match status" value="1"/>
</dbReference>
<dbReference type="EMBL" id="CASHTH010003381">
    <property type="protein sequence ID" value="CAI8044168.1"/>
    <property type="molecule type" value="Genomic_DNA"/>
</dbReference>
<dbReference type="Proteomes" id="UP001174909">
    <property type="component" value="Unassembled WGS sequence"/>
</dbReference>
<dbReference type="Pfam" id="PF01609">
    <property type="entry name" value="DDE_Tnp_1"/>
    <property type="match status" value="1"/>
</dbReference>
<comment type="caution">
    <text evidence="2">The sequence shown here is derived from an EMBL/GenBank/DDBJ whole genome shotgun (WGS) entry which is preliminary data.</text>
</comment>
<sequence>MNPAKCDAVDYIQFLVAAQKRFTCSEAARCQPESPQAPAHDAFTRLLRRQPPGTEALWQETRGLVRREEGVLVLDDTTLDKPYAKRMELVSRHWSGKHKRVVWGINLLTLLWTDGNALIPCDFRVYDRPLSGLTKNDHFRRMLEVAEGRGFQPRWVLFDSWYTSLENLKAIRDKGWFWLSQLRSNRRVNPEGAGNLPLATVAIPQEGRQVHLRGYGFIRVFRTVSKDGDVEHWATNDLEMTEQQRESLARQAWGIETYHRGLKQCCGVEKCQVRTAEGQRNHIRLSLQAFLRLEAHRLSAGVSWYESKANIIRSALRDYLAYPKYTLHPTA</sequence>
<dbReference type="GO" id="GO:0003677">
    <property type="term" value="F:DNA binding"/>
    <property type="evidence" value="ECO:0007669"/>
    <property type="project" value="InterPro"/>
</dbReference>
<dbReference type="InterPro" id="IPR002559">
    <property type="entry name" value="Transposase_11"/>
</dbReference>